<proteinExistence type="predicted"/>
<accession>B9KXQ2</accession>
<keyword evidence="2" id="KW-1185">Reference proteome</keyword>
<dbReference type="HOGENOM" id="CLU_3067194_0_0_0"/>
<dbReference type="AlphaFoldDB" id="B9KXQ2"/>
<organism evidence="1 2">
    <name type="scientific">Thermomicrobium roseum (strain ATCC 27502 / DSM 5159 / P-2)</name>
    <dbReference type="NCBI Taxonomy" id="309801"/>
    <lineage>
        <taxon>Bacteria</taxon>
        <taxon>Pseudomonadati</taxon>
        <taxon>Thermomicrobiota</taxon>
        <taxon>Thermomicrobia</taxon>
        <taxon>Thermomicrobiales</taxon>
        <taxon>Thermomicrobiaceae</taxon>
        <taxon>Thermomicrobium</taxon>
    </lineage>
</organism>
<evidence type="ECO:0000313" key="1">
    <source>
        <dbReference type="EMBL" id="ACM05063.1"/>
    </source>
</evidence>
<protein>
    <submittedName>
        <fullName evidence="1">Uncharacterized protein</fullName>
    </submittedName>
</protein>
<gene>
    <name evidence="1" type="ordered locus">trd_0240</name>
</gene>
<name>B9KXQ2_THERP</name>
<dbReference type="EMBL" id="CP001275">
    <property type="protein sequence ID" value="ACM05063.1"/>
    <property type="molecule type" value="Genomic_DNA"/>
</dbReference>
<dbReference type="STRING" id="309801.trd_0240"/>
<sequence length="53" mass="5924">MELLPIRIPVHSRIVPIPPDVPDGTTIRYAGCLFSVRRVGEAYELTLLRVGHV</sequence>
<dbReference type="Proteomes" id="UP000000447">
    <property type="component" value="Chromosome"/>
</dbReference>
<reference evidence="1 2" key="1">
    <citation type="journal article" date="2009" name="PLoS ONE">
        <title>Complete genome sequence of the aerobic CO-oxidizing thermophile Thermomicrobium roseum.</title>
        <authorList>
            <person name="Wu D."/>
            <person name="Raymond J."/>
            <person name="Wu M."/>
            <person name="Chatterji S."/>
            <person name="Ren Q."/>
            <person name="Graham J.E."/>
            <person name="Bryant D.A."/>
            <person name="Robb F."/>
            <person name="Colman A."/>
            <person name="Tallon L.J."/>
            <person name="Badger J.H."/>
            <person name="Madupu R."/>
            <person name="Ward N.L."/>
            <person name="Eisen J.A."/>
        </authorList>
    </citation>
    <scope>NUCLEOTIDE SEQUENCE [LARGE SCALE GENOMIC DNA]</scope>
    <source>
        <strain evidence="2">ATCC 27502 / DSM 5159 / P-2</strain>
    </source>
</reference>
<evidence type="ECO:0000313" key="2">
    <source>
        <dbReference type="Proteomes" id="UP000000447"/>
    </source>
</evidence>
<dbReference type="KEGG" id="tro:trd_0240"/>